<dbReference type="AlphaFoldDB" id="A0A822YBG5"/>
<dbReference type="Proteomes" id="UP000607653">
    <property type="component" value="Unassembled WGS sequence"/>
</dbReference>
<evidence type="ECO:0000313" key="2">
    <source>
        <dbReference type="Proteomes" id="UP000607653"/>
    </source>
</evidence>
<dbReference type="EMBL" id="DUZY01000002">
    <property type="protein sequence ID" value="DAD28649.1"/>
    <property type="molecule type" value="Genomic_DNA"/>
</dbReference>
<sequence length="75" mass="8770">MYINGTSWSKLICDHNRSSVSLQFDVPNTNNTQFFLSCRNLLNIFVCPFILTQNGEKTCKKKKSKKEKKRDEKPQ</sequence>
<organism evidence="1 2">
    <name type="scientific">Nelumbo nucifera</name>
    <name type="common">Sacred lotus</name>
    <dbReference type="NCBI Taxonomy" id="4432"/>
    <lineage>
        <taxon>Eukaryota</taxon>
        <taxon>Viridiplantae</taxon>
        <taxon>Streptophyta</taxon>
        <taxon>Embryophyta</taxon>
        <taxon>Tracheophyta</taxon>
        <taxon>Spermatophyta</taxon>
        <taxon>Magnoliopsida</taxon>
        <taxon>Proteales</taxon>
        <taxon>Nelumbonaceae</taxon>
        <taxon>Nelumbo</taxon>
    </lineage>
</organism>
<protein>
    <submittedName>
        <fullName evidence="1">Uncharacterized protein</fullName>
    </submittedName>
</protein>
<name>A0A822YBG5_NELNU</name>
<accession>A0A822YBG5</accession>
<reference evidence="1 2" key="1">
    <citation type="journal article" date="2020" name="Mol. Biol. Evol.">
        <title>Distinct Expression and Methylation Patterns for Genes with Different Fates following a Single Whole-Genome Duplication in Flowering Plants.</title>
        <authorList>
            <person name="Shi T."/>
            <person name="Rahmani R.S."/>
            <person name="Gugger P.F."/>
            <person name="Wang M."/>
            <person name="Li H."/>
            <person name="Zhang Y."/>
            <person name="Li Z."/>
            <person name="Wang Q."/>
            <person name="Van de Peer Y."/>
            <person name="Marchal K."/>
            <person name="Chen J."/>
        </authorList>
    </citation>
    <scope>NUCLEOTIDE SEQUENCE [LARGE SCALE GENOMIC DNA]</scope>
    <source>
        <tissue evidence="1">Leaf</tissue>
    </source>
</reference>
<keyword evidence="2" id="KW-1185">Reference proteome</keyword>
<comment type="caution">
    <text evidence="1">The sequence shown here is derived from an EMBL/GenBank/DDBJ whole genome shotgun (WGS) entry which is preliminary data.</text>
</comment>
<proteinExistence type="predicted"/>
<evidence type="ECO:0000313" key="1">
    <source>
        <dbReference type="EMBL" id="DAD28649.1"/>
    </source>
</evidence>
<gene>
    <name evidence="1" type="ORF">HUJ06_030117</name>
</gene>